<dbReference type="WBParaSite" id="nRc.2.0.1.t45220-RA">
    <property type="protein sequence ID" value="nRc.2.0.1.t45220-RA"/>
    <property type="gene ID" value="nRc.2.0.1.g45220"/>
</dbReference>
<feature type="region of interest" description="Disordered" evidence="3">
    <location>
        <begin position="606"/>
        <end position="626"/>
    </location>
</feature>
<dbReference type="InterPro" id="IPR055315">
    <property type="entry name" value="Cramped-like"/>
</dbReference>
<protein>
    <submittedName>
        <fullName evidence="5">Uncharacterized protein</fullName>
    </submittedName>
</protein>
<dbReference type="GO" id="GO:0005634">
    <property type="term" value="C:nucleus"/>
    <property type="evidence" value="ECO:0007669"/>
    <property type="project" value="TreeGrafter"/>
</dbReference>
<dbReference type="GO" id="GO:0007389">
    <property type="term" value="P:pattern specification process"/>
    <property type="evidence" value="ECO:0007669"/>
    <property type="project" value="TreeGrafter"/>
</dbReference>
<feature type="compositionally biased region" description="Polar residues" evidence="3">
    <location>
        <begin position="16"/>
        <end position="26"/>
    </location>
</feature>
<proteinExistence type="predicted"/>
<keyword evidence="2" id="KW-0539">Nucleus</keyword>
<evidence type="ECO:0000256" key="3">
    <source>
        <dbReference type="SAM" id="MobiDB-lite"/>
    </source>
</evidence>
<keyword evidence="4" id="KW-1185">Reference proteome</keyword>
<name>A0A915L612_ROMCU</name>
<dbReference type="GO" id="GO:0003677">
    <property type="term" value="F:DNA binding"/>
    <property type="evidence" value="ECO:0007669"/>
    <property type="project" value="UniProtKB-KW"/>
</dbReference>
<reference evidence="5" key="1">
    <citation type="submission" date="2022-11" db="UniProtKB">
        <authorList>
            <consortium name="WormBaseParasite"/>
        </authorList>
    </citation>
    <scope>IDENTIFICATION</scope>
</reference>
<sequence>MSDQSGNYLSFNNVTQNSVLSNSPPNDSRIRTRFGGSSSHKNYAATCNASISNNGHCCNGFKSTSDLPGTSSAENVGRQIGKKPTMKARFYDPWNEFSLGLFFEALKQFGKDFDQIHNYFQQKCKQQNAKNYAQIKTFYRRTWLKLSTKLNLPENGNIPKDAREIFGMIAYGELIKRAKNLKMTSPDFSVILSGLVLNGFTVVRIRVKIRAKNAETNKNRTSTGAAKLPKRKIRIVKIKMPQCPALTKFFDKNTVLSENHVLTKESTNMPKSVVVELVPKTYGDRAYVLTHCKQNPQIKFNLALNQPISEVLIWLKRKWLPEDQRTLLQCQVESPNTDEFCWPDITIFPSNNIRLSPVSIYPLINENSSQSNVTTLYGLKQCFNLISGDEAQENNRSTNNDFTSVNDAPTKTQSVDQEPVQNCVVQSDGTKLTFCPRIIQNGLSLENCGGLTAGQLCLTCCRSPVLRFVYTIKSKIRDMDTASPVWQCFLRLIQHNFFELLNDSMPNLNQTAERYDINASAVAEEIEPQQNVQIMSQNFNDGFAVPENNDNYYMMKRKISKAESNFWATVTSTPIFVENVEQQPIVASETQAFLMQYKKIREDAAAKQKKRYTTSRSGSGRIRHSGCGSRSVEAIFPGSGSIIVKKMDPVHPK</sequence>
<keyword evidence="1" id="KW-0238">DNA-binding</keyword>
<accession>A0A915L612</accession>
<feature type="region of interest" description="Disordered" evidence="3">
    <location>
        <begin position="16"/>
        <end position="38"/>
    </location>
</feature>
<dbReference type="Proteomes" id="UP000887565">
    <property type="component" value="Unplaced"/>
</dbReference>
<dbReference type="PANTHER" id="PTHR21677">
    <property type="entry name" value="CRAMPED PROTEIN"/>
    <property type="match status" value="1"/>
</dbReference>
<evidence type="ECO:0000313" key="4">
    <source>
        <dbReference type="Proteomes" id="UP000887565"/>
    </source>
</evidence>
<dbReference type="AlphaFoldDB" id="A0A915L612"/>
<organism evidence="4 5">
    <name type="scientific">Romanomermis culicivorax</name>
    <name type="common">Nematode worm</name>
    <dbReference type="NCBI Taxonomy" id="13658"/>
    <lineage>
        <taxon>Eukaryota</taxon>
        <taxon>Metazoa</taxon>
        <taxon>Ecdysozoa</taxon>
        <taxon>Nematoda</taxon>
        <taxon>Enoplea</taxon>
        <taxon>Dorylaimia</taxon>
        <taxon>Mermithida</taxon>
        <taxon>Mermithoidea</taxon>
        <taxon>Mermithidae</taxon>
        <taxon>Romanomermis</taxon>
    </lineage>
</organism>
<evidence type="ECO:0000313" key="5">
    <source>
        <dbReference type="WBParaSite" id="nRc.2.0.1.t45220-RA"/>
    </source>
</evidence>
<feature type="compositionally biased region" description="Low complexity" evidence="3">
    <location>
        <begin position="615"/>
        <end position="626"/>
    </location>
</feature>
<dbReference type="PANTHER" id="PTHR21677:SF1">
    <property type="entry name" value="PROTEIN CRAMPED-LIKE"/>
    <property type="match status" value="1"/>
</dbReference>
<evidence type="ECO:0000256" key="1">
    <source>
        <dbReference type="ARBA" id="ARBA00023125"/>
    </source>
</evidence>
<dbReference type="GO" id="GO:0003682">
    <property type="term" value="F:chromatin binding"/>
    <property type="evidence" value="ECO:0007669"/>
    <property type="project" value="InterPro"/>
</dbReference>
<evidence type="ECO:0000256" key="2">
    <source>
        <dbReference type="ARBA" id="ARBA00023242"/>
    </source>
</evidence>